<evidence type="ECO:0000313" key="2">
    <source>
        <dbReference type="EMBL" id="MBB6059548.1"/>
    </source>
</evidence>
<dbReference type="AlphaFoldDB" id="A0A7W9T1Z3"/>
<protein>
    <recommendedName>
        <fullName evidence="4">Lipoprotein</fullName>
    </recommendedName>
</protein>
<keyword evidence="1" id="KW-0732">Signal</keyword>
<gene>
    <name evidence="2" type="ORF">HNQ93_002408</name>
</gene>
<evidence type="ECO:0000313" key="3">
    <source>
        <dbReference type="Proteomes" id="UP000532746"/>
    </source>
</evidence>
<accession>A0A7W9T1Z3</accession>
<proteinExistence type="predicted"/>
<dbReference type="EMBL" id="JACHGG010000003">
    <property type="protein sequence ID" value="MBB6059548.1"/>
    <property type="molecule type" value="Genomic_DNA"/>
</dbReference>
<comment type="caution">
    <text evidence="2">The sequence shown here is derived from an EMBL/GenBank/DDBJ whole genome shotgun (WGS) entry which is preliminary data.</text>
</comment>
<organism evidence="2 3">
    <name type="scientific">Hymenobacter luteus</name>
    <dbReference type="NCBI Taxonomy" id="1411122"/>
    <lineage>
        <taxon>Bacteria</taxon>
        <taxon>Pseudomonadati</taxon>
        <taxon>Bacteroidota</taxon>
        <taxon>Cytophagia</taxon>
        <taxon>Cytophagales</taxon>
        <taxon>Hymenobacteraceae</taxon>
        <taxon>Hymenobacter</taxon>
    </lineage>
</organism>
<dbReference type="RefSeq" id="WP_183403979.1">
    <property type="nucleotide sequence ID" value="NZ_JACHGG010000003.1"/>
</dbReference>
<feature type="signal peptide" evidence="1">
    <location>
        <begin position="1"/>
        <end position="20"/>
    </location>
</feature>
<evidence type="ECO:0008006" key="4">
    <source>
        <dbReference type="Google" id="ProtNLM"/>
    </source>
</evidence>
<keyword evidence="3" id="KW-1185">Reference proteome</keyword>
<name>A0A7W9T1Z3_9BACT</name>
<feature type="chain" id="PRO_5030710172" description="Lipoprotein" evidence="1">
    <location>
        <begin position="21"/>
        <end position="152"/>
    </location>
</feature>
<evidence type="ECO:0000256" key="1">
    <source>
        <dbReference type="SAM" id="SignalP"/>
    </source>
</evidence>
<dbReference type="Proteomes" id="UP000532746">
    <property type="component" value="Unassembled WGS sequence"/>
</dbReference>
<sequence length="152" mass="16881">MNKYLHYGTLLLLSAAMLSACQTTVDEEQKGVFIITNQSGQDLELKIYSTGNRQQLPLILRLPNTTSVERVSYGGAGNIAYPELFSQGDSVRLLFQDGKQLLHYCPQAQQTGGQCLPLRNLLALNQYQVEALSEQTSRFSYTITAADYALAR</sequence>
<reference evidence="2 3" key="1">
    <citation type="submission" date="2020-08" db="EMBL/GenBank/DDBJ databases">
        <title>Genomic Encyclopedia of Type Strains, Phase IV (KMG-IV): sequencing the most valuable type-strain genomes for metagenomic binning, comparative biology and taxonomic classification.</title>
        <authorList>
            <person name="Goeker M."/>
        </authorList>
    </citation>
    <scope>NUCLEOTIDE SEQUENCE [LARGE SCALE GENOMIC DNA]</scope>
    <source>
        <strain evidence="2 3">DSM 26718</strain>
    </source>
</reference>
<dbReference type="PROSITE" id="PS51257">
    <property type="entry name" value="PROKAR_LIPOPROTEIN"/>
    <property type="match status" value="1"/>
</dbReference>